<dbReference type="Proteomes" id="UP001521116">
    <property type="component" value="Unassembled WGS sequence"/>
</dbReference>
<organism evidence="2 3">
    <name type="scientific">Neofusicoccum ribis</name>
    <dbReference type="NCBI Taxonomy" id="45134"/>
    <lineage>
        <taxon>Eukaryota</taxon>
        <taxon>Fungi</taxon>
        <taxon>Dikarya</taxon>
        <taxon>Ascomycota</taxon>
        <taxon>Pezizomycotina</taxon>
        <taxon>Dothideomycetes</taxon>
        <taxon>Dothideomycetes incertae sedis</taxon>
        <taxon>Botryosphaeriales</taxon>
        <taxon>Botryosphaeriaceae</taxon>
        <taxon>Neofusicoccum</taxon>
    </lineage>
</organism>
<feature type="compositionally biased region" description="Basic residues" evidence="1">
    <location>
        <begin position="50"/>
        <end position="61"/>
    </location>
</feature>
<feature type="compositionally biased region" description="Basic and acidic residues" evidence="1">
    <location>
        <begin position="28"/>
        <end position="49"/>
    </location>
</feature>
<accession>A0ABR3SVR9</accession>
<comment type="caution">
    <text evidence="2">The sequence shown here is derived from an EMBL/GenBank/DDBJ whole genome shotgun (WGS) entry which is preliminary data.</text>
</comment>
<keyword evidence="3" id="KW-1185">Reference proteome</keyword>
<proteinExistence type="predicted"/>
<evidence type="ECO:0000313" key="3">
    <source>
        <dbReference type="Proteomes" id="UP001521116"/>
    </source>
</evidence>
<dbReference type="EMBL" id="JAJVDC020000043">
    <property type="protein sequence ID" value="KAL1631008.1"/>
    <property type="molecule type" value="Genomic_DNA"/>
</dbReference>
<reference evidence="2 3" key="1">
    <citation type="submission" date="2024-02" db="EMBL/GenBank/DDBJ databases">
        <title>De novo assembly and annotation of 12 fungi associated with fruit tree decline syndrome in Ontario, Canada.</title>
        <authorList>
            <person name="Sulman M."/>
            <person name="Ellouze W."/>
            <person name="Ilyukhin E."/>
        </authorList>
    </citation>
    <scope>NUCLEOTIDE SEQUENCE [LARGE SCALE GENOMIC DNA]</scope>
    <source>
        <strain evidence="2 3">M1-105</strain>
    </source>
</reference>
<feature type="compositionally biased region" description="Basic residues" evidence="1">
    <location>
        <begin position="96"/>
        <end position="112"/>
    </location>
</feature>
<feature type="compositionally biased region" description="Basic and acidic residues" evidence="1">
    <location>
        <begin position="10"/>
        <end position="19"/>
    </location>
</feature>
<feature type="compositionally biased region" description="Basic and acidic residues" evidence="1">
    <location>
        <begin position="62"/>
        <end position="71"/>
    </location>
</feature>
<gene>
    <name evidence="2" type="ORF">SLS56_004682</name>
</gene>
<feature type="compositionally biased region" description="Acidic residues" evidence="1">
    <location>
        <begin position="72"/>
        <end position="88"/>
    </location>
</feature>
<sequence>MAWLCRHVVDALEKSKEGAQQKSRAPKRKADEISSNHPDEAAGSSDDRPRKKSLVVKLRVKAAKEQPRLEADGDDEFVPGGDEDDHSDSEEISKRTATKKKTTSKKGGKAASKKQDDKKSAGKKSAGKKSATDEPAGKNFYVAIASKRKQHMRASLPPPSAKFGSFELAPQKPMNGDTENKTIGDFVTA</sequence>
<evidence type="ECO:0000256" key="1">
    <source>
        <dbReference type="SAM" id="MobiDB-lite"/>
    </source>
</evidence>
<protein>
    <submittedName>
        <fullName evidence="2">Uncharacterized protein</fullName>
    </submittedName>
</protein>
<evidence type="ECO:0000313" key="2">
    <source>
        <dbReference type="EMBL" id="KAL1631008.1"/>
    </source>
</evidence>
<name>A0ABR3SVR9_9PEZI</name>
<feature type="region of interest" description="Disordered" evidence="1">
    <location>
        <begin position="10"/>
        <end position="189"/>
    </location>
</feature>